<sequence length="297" mass="34311">MKRRLYLSLPILLIFNFACLEEAEDIQFDEPQINPLEGLQSISPQYFKIVRPDENEIPLAFSVQDDSGIEEIKIESHSGFDGHTHGRLAFANNFLLFNYFHVIEASELEDPTFFSTTEDDNLTIYLDERHDGLGEDDNILAGPYHFSITATDVDGNETSYRENTTYHTVIYIQRPYAPQIEINSDDLSRGEIRGSIFRNTVHELSSDIGFLWLFIEKKDPEKPNQEGEIMEEWIWGEANWPHQFRENSGKALPSSQEIDIKSLIESENISFDLAEDERMVFWIEDANGNITVEYIDN</sequence>
<dbReference type="AlphaFoldDB" id="A0AA49GIZ2"/>
<protein>
    <submittedName>
        <fullName evidence="2">DUF4625 domain-containing protein</fullName>
    </submittedName>
</protein>
<accession>A0AA49GIZ2</accession>
<feature type="signal peptide" evidence="1">
    <location>
        <begin position="1"/>
        <end position="20"/>
    </location>
</feature>
<keyword evidence="1" id="KW-0732">Signal</keyword>
<dbReference type="Proteomes" id="UP001244443">
    <property type="component" value="Chromosome"/>
</dbReference>
<dbReference type="InterPro" id="IPR027829">
    <property type="entry name" value="DUF4625"/>
</dbReference>
<name>A0AA49GIZ2_9BACT</name>
<gene>
    <name evidence="2" type="ORF">QYS48_11905</name>
</gene>
<dbReference type="EMBL" id="CP129970">
    <property type="protein sequence ID" value="WKK87376.2"/>
    <property type="molecule type" value="Genomic_DNA"/>
</dbReference>
<reference evidence="2" key="1">
    <citation type="submission" date="2023-08" db="EMBL/GenBank/DDBJ databases">
        <title>Comparative genomics and taxonomic characterization of three novel marine species of genus Marivirga.</title>
        <authorList>
            <person name="Muhammad N."/>
            <person name="Kim S.-G."/>
        </authorList>
    </citation>
    <scope>NUCLEOTIDE SEQUENCE [LARGE SCALE GENOMIC DNA]</scope>
    <source>
        <strain evidence="2">ABR2-2</strain>
    </source>
</reference>
<evidence type="ECO:0000313" key="2">
    <source>
        <dbReference type="EMBL" id="WKK87376.2"/>
    </source>
</evidence>
<proteinExistence type="predicted"/>
<dbReference type="Pfam" id="PF15418">
    <property type="entry name" value="DUF4625"/>
    <property type="match status" value="1"/>
</dbReference>
<dbReference type="RefSeq" id="WP_308357450.1">
    <property type="nucleotide sequence ID" value="NZ_CP129970.2"/>
</dbReference>
<keyword evidence="3" id="KW-1185">Reference proteome</keyword>
<organism evidence="2 3">
    <name type="scientific">Marivirga arenosa</name>
    <dbReference type="NCBI Taxonomy" id="3059076"/>
    <lineage>
        <taxon>Bacteria</taxon>
        <taxon>Pseudomonadati</taxon>
        <taxon>Bacteroidota</taxon>
        <taxon>Cytophagia</taxon>
        <taxon>Cytophagales</taxon>
        <taxon>Marivirgaceae</taxon>
        <taxon>Marivirga</taxon>
    </lineage>
</organism>
<evidence type="ECO:0000313" key="3">
    <source>
        <dbReference type="Proteomes" id="UP001244443"/>
    </source>
</evidence>
<evidence type="ECO:0000256" key="1">
    <source>
        <dbReference type="SAM" id="SignalP"/>
    </source>
</evidence>
<feature type="chain" id="PRO_5041446788" evidence="1">
    <location>
        <begin position="21"/>
        <end position="297"/>
    </location>
</feature>